<keyword evidence="8" id="KW-0067">ATP-binding</keyword>
<feature type="domain" description="HD Cas3-type" evidence="10">
    <location>
        <begin position="7"/>
        <end position="233"/>
    </location>
</feature>
<evidence type="ECO:0000256" key="3">
    <source>
        <dbReference type="ARBA" id="ARBA00022722"/>
    </source>
</evidence>
<keyword evidence="7" id="KW-0347">Helicase</keyword>
<dbReference type="InterPro" id="IPR006474">
    <property type="entry name" value="Helicase_Cas3_CRISPR-ass_core"/>
</dbReference>
<evidence type="ECO:0000256" key="6">
    <source>
        <dbReference type="ARBA" id="ARBA00022801"/>
    </source>
</evidence>
<gene>
    <name evidence="11" type="ORF">A3SI_16065</name>
</gene>
<dbReference type="GO" id="GO:0003723">
    <property type="term" value="F:RNA binding"/>
    <property type="evidence" value="ECO:0007669"/>
    <property type="project" value="TreeGrafter"/>
</dbReference>
<dbReference type="InterPro" id="IPR001650">
    <property type="entry name" value="Helicase_C-like"/>
</dbReference>
<dbReference type="RefSeq" id="WP_009056605.1">
    <property type="nucleotide sequence ID" value="NZ_AJYA01000042.1"/>
</dbReference>
<proteinExistence type="inferred from homology"/>
<keyword evidence="12" id="KW-1185">Reference proteome</keyword>
<dbReference type="OrthoDB" id="9810236at2"/>
<dbReference type="InterPro" id="IPR011545">
    <property type="entry name" value="DEAD/DEAH_box_helicase_dom"/>
</dbReference>
<dbReference type="InterPro" id="IPR027417">
    <property type="entry name" value="P-loop_NTPase"/>
</dbReference>
<keyword evidence="9" id="KW-0051">Antiviral defense</keyword>
<comment type="similarity">
    <text evidence="1">In the N-terminal section; belongs to the CRISPR-associated nuclease Cas3-HD family.</text>
</comment>
<keyword evidence="4" id="KW-0479">Metal-binding</keyword>
<evidence type="ECO:0000313" key="11">
    <source>
        <dbReference type="EMBL" id="EIM74523.1"/>
    </source>
</evidence>
<evidence type="ECO:0000256" key="9">
    <source>
        <dbReference type="ARBA" id="ARBA00023118"/>
    </source>
</evidence>
<dbReference type="CDD" id="cd17930">
    <property type="entry name" value="DEXHc_cas3"/>
    <property type="match status" value="1"/>
</dbReference>
<dbReference type="PANTHER" id="PTHR47963">
    <property type="entry name" value="DEAD-BOX ATP-DEPENDENT RNA HELICASE 47, MITOCHONDRIAL"/>
    <property type="match status" value="1"/>
</dbReference>
<evidence type="ECO:0000256" key="4">
    <source>
        <dbReference type="ARBA" id="ARBA00022723"/>
    </source>
</evidence>
<dbReference type="EMBL" id="AJYA01000042">
    <property type="protein sequence ID" value="EIM74523.1"/>
    <property type="molecule type" value="Genomic_DNA"/>
</dbReference>
<dbReference type="SMART" id="SM00490">
    <property type="entry name" value="HELICc"/>
    <property type="match status" value="1"/>
</dbReference>
<protein>
    <submittedName>
        <fullName evidence="11">CRISPR-associated HD domain-containing protein</fullName>
    </submittedName>
</protein>
<keyword evidence="3" id="KW-0540">Nuclease</keyword>
<dbReference type="SUPFAM" id="SSF52540">
    <property type="entry name" value="P-loop containing nucleoside triphosphate hydrolases"/>
    <property type="match status" value="1"/>
</dbReference>
<reference evidence="11 12" key="1">
    <citation type="submission" date="2012-05" db="EMBL/GenBank/DDBJ databases">
        <title>Genome sequence of Nitritalea halalkaliphila LW7.</title>
        <authorList>
            <person name="Jangir P.K."/>
            <person name="Singh A."/>
            <person name="Shivaji S."/>
            <person name="Sharma R."/>
        </authorList>
    </citation>
    <scope>NUCLEOTIDE SEQUENCE [LARGE SCALE GENOMIC DNA]</scope>
    <source>
        <strain evidence="11 12">LW7</strain>
    </source>
</reference>
<dbReference type="InterPro" id="IPR006483">
    <property type="entry name" value="CRISPR-assoc_Cas3_HD"/>
</dbReference>
<evidence type="ECO:0000256" key="8">
    <source>
        <dbReference type="ARBA" id="ARBA00022840"/>
    </source>
</evidence>
<dbReference type="GO" id="GO:0005524">
    <property type="term" value="F:ATP binding"/>
    <property type="evidence" value="ECO:0007669"/>
    <property type="project" value="UniProtKB-KW"/>
</dbReference>
<evidence type="ECO:0000256" key="7">
    <source>
        <dbReference type="ARBA" id="ARBA00022806"/>
    </source>
</evidence>
<keyword evidence="6" id="KW-0378">Hydrolase</keyword>
<keyword evidence="5" id="KW-0547">Nucleotide-binding</keyword>
<dbReference type="NCBIfam" id="TIGR01587">
    <property type="entry name" value="cas3_core"/>
    <property type="match status" value="1"/>
</dbReference>
<comment type="similarity">
    <text evidence="2">In the central section; belongs to the CRISPR-associated helicase Cas3 family.</text>
</comment>
<comment type="caution">
    <text evidence="11">The sequence shown here is derived from an EMBL/GenBank/DDBJ whole genome shotgun (WGS) entry which is preliminary data.</text>
</comment>
<organism evidence="11 12">
    <name type="scientific">Nitritalea halalkaliphila LW7</name>
    <dbReference type="NCBI Taxonomy" id="1189621"/>
    <lineage>
        <taxon>Bacteria</taxon>
        <taxon>Pseudomonadati</taxon>
        <taxon>Bacteroidota</taxon>
        <taxon>Cytophagia</taxon>
        <taxon>Cytophagales</taxon>
        <taxon>Cyclobacteriaceae</taxon>
        <taxon>Nitritalea</taxon>
    </lineage>
</organism>
<dbReference type="PROSITE" id="PS51643">
    <property type="entry name" value="HD_CAS3"/>
    <property type="match status" value="1"/>
</dbReference>
<dbReference type="Pfam" id="PF22590">
    <property type="entry name" value="Cas3-like_C_2"/>
    <property type="match status" value="1"/>
</dbReference>
<dbReference type="PANTHER" id="PTHR47963:SF9">
    <property type="entry name" value="CRISPR-ASSOCIATED ENDONUCLEASE_HELICASE CAS3"/>
    <property type="match status" value="1"/>
</dbReference>
<dbReference type="Gene3D" id="3.40.50.300">
    <property type="entry name" value="P-loop containing nucleotide triphosphate hydrolases"/>
    <property type="match status" value="2"/>
</dbReference>
<dbReference type="AlphaFoldDB" id="I5BY71"/>
<dbReference type="NCBIfam" id="TIGR01596">
    <property type="entry name" value="cas3_HD"/>
    <property type="match status" value="1"/>
</dbReference>
<dbReference type="STRING" id="1189621.A3SI_16065"/>
<dbReference type="InterPro" id="IPR050547">
    <property type="entry name" value="DEAD_box_RNA_helicases"/>
</dbReference>
<evidence type="ECO:0000256" key="2">
    <source>
        <dbReference type="ARBA" id="ARBA00009046"/>
    </source>
</evidence>
<name>I5BY71_9BACT</name>
<dbReference type="Pfam" id="PF00270">
    <property type="entry name" value="DEAD"/>
    <property type="match status" value="1"/>
</dbReference>
<dbReference type="GO" id="GO:0016787">
    <property type="term" value="F:hydrolase activity"/>
    <property type="evidence" value="ECO:0007669"/>
    <property type="project" value="UniProtKB-KW"/>
</dbReference>
<evidence type="ECO:0000259" key="10">
    <source>
        <dbReference type="PROSITE" id="PS51643"/>
    </source>
</evidence>
<dbReference type="GO" id="GO:0051607">
    <property type="term" value="P:defense response to virus"/>
    <property type="evidence" value="ECO:0007669"/>
    <property type="project" value="UniProtKB-KW"/>
</dbReference>
<dbReference type="GO" id="GO:0004518">
    <property type="term" value="F:nuclease activity"/>
    <property type="evidence" value="ECO:0007669"/>
    <property type="project" value="UniProtKB-KW"/>
</dbReference>
<sequence>MKNLELISHDDRTLKEHLLGLKDVVDYLIKEKSQNLFSKDFLANILHNLVSYHDLAKASRYFQVYLTEALILKGRGHKYYSTYQLKAFLDLNKDIQKELIYSPELKSHAHFGAWAFLASIEKEKRYSIESLLLMKILKRHHGFLRNFELGNINPKNYVEIFEKAGKTIDFEKFASIADEIGLPFVIPDINQILADFKIMDFKKIEINLNRSSDPSYYFKTLFLYSLLLSADKGDVMLKEKNFLRSNIPSSIIDEFKGNSLTSNFSINELRELAYNTAVENAITYGTEHFFSITLPTGLGKTFTALKTAFLIKEKYSPDFRIIYCLPFTSIIDQNASVLQEIFKFGGLNLNGIGIHHHLAVPENSEENEFDYPQWEYHTEGWQNEVTITTFIQFWESVFTNQNRQVRKFHNLANSIIILDEVQSIPANLLPALEFMMEGLSRFFNTKFILVTATQPILLPGKTRELCFKNGEDFFFKSMNRTALNKELLNIGDISEDNLADIITDEYSQNAKSTLVICNTIRYSQNLYQKLKTNLQSVNIFYLSASIIPYSREKLLKEQIIPSLKTKEPIILISTQVIEAGVDVDFDLVYRDFAPLSSINQSAGRCNRNSTQGISEVKLFKSGKTKIYDPTLLSVTEDTLRIYDSIIEERNYFELNRRYFLGVKNRIQDNSSVSQDLIRSINRLKFDDIGSKKEFRLIVEKYKSYNFFIPVSDDAEKTWNSYIEILNIENHFEKKQKLKILFPKMMKYVIKIPEYVRPVTNEDKEKVIIYDSDWQSFYDLDFGYKKPDLEIPVEIF</sequence>
<dbReference type="GO" id="GO:0003724">
    <property type="term" value="F:RNA helicase activity"/>
    <property type="evidence" value="ECO:0007669"/>
    <property type="project" value="TreeGrafter"/>
</dbReference>
<evidence type="ECO:0000256" key="1">
    <source>
        <dbReference type="ARBA" id="ARBA00006847"/>
    </source>
</evidence>
<dbReference type="GO" id="GO:0046872">
    <property type="term" value="F:metal ion binding"/>
    <property type="evidence" value="ECO:0007669"/>
    <property type="project" value="UniProtKB-KW"/>
</dbReference>
<accession>I5BY71</accession>
<dbReference type="InterPro" id="IPR014001">
    <property type="entry name" value="Helicase_ATP-bd"/>
</dbReference>
<dbReference type="InterPro" id="IPR038257">
    <property type="entry name" value="CRISPR-assoc_Cas3_HD_sf"/>
</dbReference>
<dbReference type="Proteomes" id="UP000005551">
    <property type="component" value="Unassembled WGS sequence"/>
</dbReference>
<dbReference type="InterPro" id="IPR054712">
    <property type="entry name" value="Cas3-like_dom"/>
</dbReference>
<dbReference type="PATRIC" id="fig|1189621.3.peg.3344"/>
<evidence type="ECO:0000313" key="12">
    <source>
        <dbReference type="Proteomes" id="UP000005551"/>
    </source>
</evidence>
<evidence type="ECO:0000256" key="5">
    <source>
        <dbReference type="ARBA" id="ARBA00022741"/>
    </source>
</evidence>
<dbReference type="CDD" id="cd09641">
    <property type="entry name" value="Cas3''_I"/>
    <property type="match status" value="1"/>
</dbReference>
<dbReference type="Gene3D" id="1.10.3210.30">
    <property type="match status" value="1"/>
</dbReference>
<dbReference type="SMART" id="SM00487">
    <property type="entry name" value="DEXDc"/>
    <property type="match status" value="1"/>
</dbReference>